<accession>A0A5J5F7S7</accession>
<gene>
    <name evidence="2" type="ORF">FN846DRAFT_932541</name>
</gene>
<name>A0A5J5F7S7_9PEZI</name>
<feature type="signal peptide" evidence="1">
    <location>
        <begin position="1"/>
        <end position="25"/>
    </location>
</feature>
<evidence type="ECO:0000256" key="1">
    <source>
        <dbReference type="SAM" id="SignalP"/>
    </source>
</evidence>
<feature type="chain" id="PRO_5023820335" description="Secreted protein" evidence="1">
    <location>
        <begin position="26"/>
        <end position="124"/>
    </location>
</feature>
<sequence length="124" mass="14490">MSALIRYTRCTWLLFIHLRLAFCRASSSWHQVYCPHAGYPDPYPVRRLIDIISGPPTSHTTWDCYKQRRKDMSKNETFMLTSLAEEKAGIYVCIPLCFFLPPGTSFPFKFLPLHHLLLQRDLTP</sequence>
<comment type="caution">
    <text evidence="2">The sequence shown here is derived from an EMBL/GenBank/DDBJ whole genome shotgun (WGS) entry which is preliminary data.</text>
</comment>
<keyword evidence="3" id="KW-1185">Reference proteome</keyword>
<evidence type="ECO:0008006" key="4">
    <source>
        <dbReference type="Google" id="ProtNLM"/>
    </source>
</evidence>
<proteinExistence type="predicted"/>
<protein>
    <recommendedName>
        <fullName evidence="4">Secreted protein</fullName>
    </recommendedName>
</protein>
<evidence type="ECO:0000313" key="3">
    <source>
        <dbReference type="Proteomes" id="UP000326924"/>
    </source>
</evidence>
<reference evidence="2 3" key="1">
    <citation type="submission" date="2019-09" db="EMBL/GenBank/DDBJ databases">
        <title>Draft genome of the ectomycorrhizal ascomycete Sphaerosporella brunnea.</title>
        <authorList>
            <consortium name="DOE Joint Genome Institute"/>
            <person name="Benucci G.M."/>
            <person name="Marozzi G."/>
            <person name="Antonielli L."/>
            <person name="Sanchez S."/>
            <person name="Marco P."/>
            <person name="Wang X."/>
            <person name="Falini L.B."/>
            <person name="Barry K."/>
            <person name="Haridas S."/>
            <person name="Lipzen A."/>
            <person name="Labutti K."/>
            <person name="Grigoriev I.V."/>
            <person name="Murat C."/>
            <person name="Martin F."/>
            <person name="Albertini E."/>
            <person name="Donnini D."/>
            <person name="Bonito G."/>
        </authorList>
    </citation>
    <scope>NUCLEOTIDE SEQUENCE [LARGE SCALE GENOMIC DNA]</scope>
    <source>
        <strain evidence="2 3">Sb_GMNB300</strain>
    </source>
</reference>
<dbReference type="AlphaFoldDB" id="A0A5J5F7S7"/>
<organism evidence="2 3">
    <name type="scientific">Sphaerosporella brunnea</name>
    <dbReference type="NCBI Taxonomy" id="1250544"/>
    <lineage>
        <taxon>Eukaryota</taxon>
        <taxon>Fungi</taxon>
        <taxon>Dikarya</taxon>
        <taxon>Ascomycota</taxon>
        <taxon>Pezizomycotina</taxon>
        <taxon>Pezizomycetes</taxon>
        <taxon>Pezizales</taxon>
        <taxon>Pyronemataceae</taxon>
        <taxon>Sphaerosporella</taxon>
    </lineage>
</organism>
<dbReference type="InParanoid" id="A0A5J5F7S7"/>
<dbReference type="Proteomes" id="UP000326924">
    <property type="component" value="Unassembled WGS sequence"/>
</dbReference>
<evidence type="ECO:0000313" key="2">
    <source>
        <dbReference type="EMBL" id="KAA8912734.1"/>
    </source>
</evidence>
<keyword evidence="1" id="KW-0732">Signal</keyword>
<dbReference type="EMBL" id="VXIS01000020">
    <property type="protein sequence ID" value="KAA8912734.1"/>
    <property type="molecule type" value="Genomic_DNA"/>
</dbReference>